<proteinExistence type="predicted"/>
<dbReference type="InterPro" id="IPR012341">
    <property type="entry name" value="6hp_glycosidase-like_sf"/>
</dbReference>
<name>M0A401_9EURY</name>
<keyword evidence="2" id="KW-1185">Reference proteome</keyword>
<dbReference type="InterPro" id="IPR008928">
    <property type="entry name" value="6-hairpin_glycosidase_sf"/>
</dbReference>
<comment type="caution">
    <text evidence="1">The sequence shown here is derived from an EMBL/GenBank/DDBJ whole genome shotgun (WGS) entry which is preliminary data.</text>
</comment>
<evidence type="ECO:0000313" key="2">
    <source>
        <dbReference type="Proteomes" id="UP000011519"/>
    </source>
</evidence>
<accession>M0A401</accession>
<dbReference type="EMBL" id="AOIM01000014">
    <property type="protein sequence ID" value="ELY93324.1"/>
    <property type="molecule type" value="Genomic_DNA"/>
</dbReference>
<organism evidence="1 2">
    <name type="scientific">Natrialba hulunbeirensis JCM 10989</name>
    <dbReference type="NCBI Taxonomy" id="1227493"/>
    <lineage>
        <taxon>Archaea</taxon>
        <taxon>Methanobacteriati</taxon>
        <taxon>Methanobacteriota</taxon>
        <taxon>Stenosarchaea group</taxon>
        <taxon>Halobacteria</taxon>
        <taxon>Halobacteriales</taxon>
        <taxon>Natrialbaceae</taxon>
        <taxon>Natrialba</taxon>
    </lineage>
</organism>
<dbReference type="SUPFAM" id="SSF48208">
    <property type="entry name" value="Six-hairpin glycosidases"/>
    <property type="match status" value="1"/>
</dbReference>
<reference evidence="1 2" key="1">
    <citation type="journal article" date="2014" name="PLoS Genet.">
        <title>Phylogenetically driven sequencing of extremely halophilic archaea reveals strategies for static and dynamic osmo-response.</title>
        <authorList>
            <person name="Becker E.A."/>
            <person name="Seitzer P.M."/>
            <person name="Tritt A."/>
            <person name="Larsen D."/>
            <person name="Krusor M."/>
            <person name="Yao A.I."/>
            <person name="Wu D."/>
            <person name="Madern D."/>
            <person name="Eisen J.A."/>
            <person name="Darling A.E."/>
            <person name="Facciotti M.T."/>
        </authorList>
    </citation>
    <scope>NUCLEOTIDE SEQUENCE [LARGE SCALE GENOMIC DNA]</scope>
    <source>
        <strain evidence="1 2">JCM 10989</strain>
    </source>
</reference>
<dbReference type="GO" id="GO:0005975">
    <property type="term" value="P:carbohydrate metabolic process"/>
    <property type="evidence" value="ECO:0007669"/>
    <property type="project" value="InterPro"/>
</dbReference>
<gene>
    <name evidence="1" type="ORF">C483_05143</name>
</gene>
<dbReference type="Gene3D" id="1.50.10.10">
    <property type="match status" value="1"/>
</dbReference>
<evidence type="ECO:0000313" key="1">
    <source>
        <dbReference type="EMBL" id="ELY93324.1"/>
    </source>
</evidence>
<dbReference type="Proteomes" id="UP000011519">
    <property type="component" value="Unassembled WGS sequence"/>
</dbReference>
<dbReference type="PATRIC" id="fig|1227493.4.peg.998"/>
<protein>
    <submittedName>
        <fullName evidence="1">Agl cluster protein AglQ</fullName>
    </submittedName>
</protein>
<dbReference type="AlphaFoldDB" id="M0A401"/>
<sequence>MYGDKETPVRNTSHWLLTFSSLYQQTGNNSFRNAAEQTSSYLLGQDARPEGWTFHHRTEDGKDACNGLIGQAWTIEALAVAADALADRELAQLAENVFLMHPQDKRTGIWKRVEIDGRTLPFDATFNHQIWFAAAGGILANLSWTSSQIDDQVRRFLDELEQNLRLYQSGLVFHPLKPTNSLRRLLHLARVDERNRIGVTFGTSSIPLPSRKQQLRWKAIGYHAFNLYAFALLKQQYPDHSFWSSEKCTRSLNYITSSAYREKVWENEYGPAYNPVGFEVPFAMEVFDIGSADERRWWITKQFNRHYNMDTNRMDRNTPDAETLTARLYQATRLNDIALPNFDPT</sequence>